<organism evidence="4 5">
    <name type="scientific">Paenibacillus silvestris</name>
    <dbReference type="NCBI Taxonomy" id="2606219"/>
    <lineage>
        <taxon>Bacteria</taxon>
        <taxon>Bacillati</taxon>
        <taxon>Bacillota</taxon>
        <taxon>Bacilli</taxon>
        <taxon>Bacillales</taxon>
        <taxon>Paenibacillaceae</taxon>
        <taxon>Paenibacillus</taxon>
    </lineage>
</organism>
<comment type="caution">
    <text evidence="4">The sequence shown here is derived from an EMBL/GenBank/DDBJ whole genome shotgun (WGS) entry which is preliminary data.</text>
</comment>
<feature type="transmembrane region" description="Helical" evidence="3">
    <location>
        <begin position="401"/>
        <end position="425"/>
    </location>
</feature>
<reference evidence="4 5" key="1">
    <citation type="submission" date="2019-12" db="EMBL/GenBank/DDBJ databases">
        <title>Paenibacillus sp. nov. sp. isolated from soil.</title>
        <authorList>
            <person name="Kim J."/>
            <person name="Jeong S.E."/>
            <person name="Jung H.S."/>
            <person name="Jeon C.O."/>
        </authorList>
    </citation>
    <scope>NUCLEOTIDE SEQUENCE [LARGE SCALE GENOMIC DNA]</scope>
    <source>
        <strain evidence="4 5">5J-6</strain>
    </source>
</reference>
<keyword evidence="3" id="KW-0812">Transmembrane</keyword>
<keyword evidence="2 3" id="KW-0472">Membrane</keyword>
<dbReference type="PANTHER" id="PTHR22550:SF5">
    <property type="entry name" value="LEUCINE ZIPPER PROTEIN 4"/>
    <property type="match status" value="1"/>
</dbReference>
<evidence type="ECO:0000313" key="4">
    <source>
        <dbReference type="EMBL" id="MZQ83322.1"/>
    </source>
</evidence>
<accession>A0A6L8V0U3</accession>
<keyword evidence="3" id="KW-1133">Transmembrane helix</keyword>
<dbReference type="Pfam" id="PF03323">
    <property type="entry name" value="GerA"/>
    <property type="match status" value="1"/>
</dbReference>
<evidence type="ECO:0000256" key="3">
    <source>
        <dbReference type="SAM" id="Phobius"/>
    </source>
</evidence>
<dbReference type="GO" id="GO:0016020">
    <property type="term" value="C:membrane"/>
    <property type="evidence" value="ECO:0007669"/>
    <property type="project" value="InterPro"/>
</dbReference>
<dbReference type="GO" id="GO:0009847">
    <property type="term" value="P:spore germination"/>
    <property type="evidence" value="ECO:0007669"/>
    <property type="project" value="InterPro"/>
</dbReference>
<feature type="transmembrane region" description="Helical" evidence="3">
    <location>
        <begin position="267"/>
        <end position="294"/>
    </location>
</feature>
<comment type="similarity">
    <text evidence="1">Belongs to the GerABKA family.</text>
</comment>
<feature type="transmembrane region" description="Helical" evidence="3">
    <location>
        <begin position="227"/>
        <end position="247"/>
    </location>
</feature>
<dbReference type="AlphaFoldDB" id="A0A6L8V0U3"/>
<dbReference type="PANTHER" id="PTHR22550">
    <property type="entry name" value="SPORE GERMINATION PROTEIN"/>
    <property type="match status" value="1"/>
</dbReference>
<evidence type="ECO:0000313" key="5">
    <source>
        <dbReference type="Proteomes" id="UP000481087"/>
    </source>
</evidence>
<gene>
    <name evidence="4" type="ORF">GQF01_14495</name>
</gene>
<name>A0A6L8V0U3_9BACL</name>
<evidence type="ECO:0000256" key="1">
    <source>
        <dbReference type="ARBA" id="ARBA00005278"/>
    </source>
</evidence>
<dbReference type="InterPro" id="IPR004995">
    <property type="entry name" value="Spore_Ger"/>
</dbReference>
<proteinExistence type="inferred from homology"/>
<dbReference type="PIRSF" id="PIRSF005690">
    <property type="entry name" value="GerBA"/>
    <property type="match status" value="1"/>
</dbReference>
<sequence length="488" mass="54797">MKDFLVACQQSSDFVTIELSYMIAPQTTFKFSYYKTLIDKEMLNLSIRSLQQLDPSHSLATIEEIVSHIPIEGTYSTDQNETTQSSVLKGLVLIHSDEVPDRYALIPITNHDGIRTSNDADEEFSVVGPKVGFVEDMDINLKLIRLQLNTPDLIIKETTVGTISKTKVSLLYLKNAANQENVAKIEKRIRALNFDVVFDTTQLDQLIADNSLTPFPLFITTERRDRVVYSLVLGQVAVICDGSPYFITGPTNLFDFFLSPEDYYTPWLLASFFRLIRIFGVAFSLLATAMYVAIITFHYDIIPKELLGRLIYSRQSVPFPPIIEALFLEITVEFLREAGARLPSRIGQTLGIVGGIILGQAAVEASLTSNVLIIIISLSALASFVTPIYKMSNAIRFLRYPIIILAAIWGSLGIALGICFLFVHLTQLRSLGYPYSAPFFPLHTNDLNDSVVRSSYTRINSRPSYLKPVTSIRYQPKKAKVKLDFDEE</sequence>
<evidence type="ECO:0000256" key="2">
    <source>
        <dbReference type="ARBA" id="ARBA00023136"/>
    </source>
</evidence>
<dbReference type="Proteomes" id="UP000481087">
    <property type="component" value="Unassembled WGS sequence"/>
</dbReference>
<dbReference type="EMBL" id="WTUZ01000017">
    <property type="protein sequence ID" value="MZQ83322.1"/>
    <property type="molecule type" value="Genomic_DNA"/>
</dbReference>
<feature type="transmembrane region" description="Helical" evidence="3">
    <location>
        <begin position="346"/>
        <end position="363"/>
    </location>
</feature>
<protein>
    <submittedName>
        <fullName evidence="4">Spore germination protein</fullName>
    </submittedName>
</protein>
<keyword evidence="5" id="KW-1185">Reference proteome</keyword>
<dbReference type="InterPro" id="IPR050768">
    <property type="entry name" value="UPF0353/GerABKA_families"/>
</dbReference>
<feature type="transmembrane region" description="Helical" evidence="3">
    <location>
        <begin position="369"/>
        <end position="389"/>
    </location>
</feature>